<dbReference type="EMBL" id="JPOX01000014">
    <property type="protein sequence ID" value="KFX47723.1"/>
    <property type="molecule type" value="Genomic_DNA"/>
</dbReference>
<evidence type="ECO:0000256" key="6">
    <source>
        <dbReference type="ARBA" id="ARBA00022862"/>
    </source>
</evidence>
<feature type="signal peptide" evidence="9">
    <location>
        <begin position="1"/>
        <end position="17"/>
    </location>
</feature>
<feature type="compositionally biased region" description="Low complexity" evidence="8">
    <location>
        <begin position="195"/>
        <end position="275"/>
    </location>
</feature>
<dbReference type="InterPro" id="IPR036423">
    <property type="entry name" value="SOD-like_Cu/Zn_dom_sf"/>
</dbReference>
<dbReference type="SUPFAM" id="SSF49329">
    <property type="entry name" value="Cu,Zn superoxide dismutase-like"/>
    <property type="match status" value="1"/>
</dbReference>
<dbReference type="AlphaFoldDB" id="A0A093XR45"/>
<keyword evidence="5" id="KW-0964">Secreted</keyword>
<feature type="domain" description="Superoxide dismutase copper/zinc binding" evidence="10">
    <location>
        <begin position="46"/>
        <end position="164"/>
    </location>
</feature>
<reference evidence="11" key="1">
    <citation type="journal article" date="2014" name="PLoS Genet.">
        <title>Signature Gene Expression Reveals Novel Clues to the Molecular Mechanisms of Dimorphic Transition in Penicillium marneffei.</title>
        <authorList>
            <person name="Yang E."/>
            <person name="Wang G."/>
            <person name="Cai J."/>
            <person name="Woo P.C."/>
            <person name="Lau S.K."/>
            <person name="Yuen K.-Y."/>
            <person name="Chow W.-N."/>
            <person name="Lin X."/>
        </authorList>
    </citation>
    <scope>NUCLEOTIDE SEQUENCE [LARGE SCALE GENOMIC DNA]</scope>
    <source>
        <strain evidence="11">PM1</strain>
    </source>
</reference>
<evidence type="ECO:0000256" key="4">
    <source>
        <dbReference type="ARBA" id="ARBA00012682"/>
    </source>
</evidence>
<evidence type="ECO:0000256" key="9">
    <source>
        <dbReference type="SAM" id="SignalP"/>
    </source>
</evidence>
<organism evidence="11">
    <name type="scientific">Talaromyces marneffei PM1</name>
    <dbReference type="NCBI Taxonomy" id="1077442"/>
    <lineage>
        <taxon>Eukaryota</taxon>
        <taxon>Fungi</taxon>
        <taxon>Dikarya</taxon>
        <taxon>Ascomycota</taxon>
        <taxon>Pezizomycotina</taxon>
        <taxon>Eurotiomycetes</taxon>
        <taxon>Eurotiomycetidae</taxon>
        <taxon>Eurotiales</taxon>
        <taxon>Trichocomaceae</taxon>
        <taxon>Talaromyces</taxon>
        <taxon>Talaromyces sect. Talaromyces</taxon>
    </lineage>
</organism>
<evidence type="ECO:0000259" key="10">
    <source>
        <dbReference type="Pfam" id="PF00080"/>
    </source>
</evidence>
<evidence type="ECO:0000313" key="11">
    <source>
        <dbReference type="EMBL" id="KFX47723.1"/>
    </source>
</evidence>
<dbReference type="GO" id="GO:0046872">
    <property type="term" value="F:metal ion binding"/>
    <property type="evidence" value="ECO:0007669"/>
    <property type="project" value="InterPro"/>
</dbReference>
<dbReference type="eggNOG" id="ENOG502S5NX">
    <property type="taxonomic scope" value="Eukaryota"/>
</dbReference>
<dbReference type="Pfam" id="PF00080">
    <property type="entry name" value="Sod_Cu"/>
    <property type="match status" value="1"/>
</dbReference>
<evidence type="ECO:0000256" key="8">
    <source>
        <dbReference type="SAM" id="MobiDB-lite"/>
    </source>
</evidence>
<dbReference type="HOGENOM" id="CLU_063073_0_0_1"/>
<evidence type="ECO:0000256" key="5">
    <source>
        <dbReference type="ARBA" id="ARBA00022525"/>
    </source>
</evidence>
<comment type="subcellular location">
    <subcellularLocation>
        <location evidence="1">Cell envelope</location>
    </subcellularLocation>
    <subcellularLocation>
        <location evidence="2">Secreted</location>
    </subcellularLocation>
</comment>
<evidence type="ECO:0000256" key="1">
    <source>
        <dbReference type="ARBA" id="ARBA00004196"/>
    </source>
</evidence>
<dbReference type="FunFam" id="2.60.40.200:FF:000007">
    <property type="entry name" value="Cell surface Cu-only superoxide dismutase 5"/>
    <property type="match status" value="1"/>
</dbReference>
<name>A0A093XR45_TALMA</name>
<accession>A0A093XR45</accession>
<gene>
    <name evidence="11" type="ORF">GQ26_0141280</name>
</gene>
<protein>
    <recommendedName>
        <fullName evidence="4">superoxide dismutase</fullName>
        <ecNumber evidence="4">1.15.1.1</ecNumber>
    </recommendedName>
</protein>
<dbReference type="GO" id="GO:0004784">
    <property type="term" value="F:superoxide dismutase activity"/>
    <property type="evidence" value="ECO:0007669"/>
    <property type="project" value="UniProtKB-EC"/>
</dbReference>
<evidence type="ECO:0000256" key="3">
    <source>
        <dbReference type="ARBA" id="ARBA00010457"/>
    </source>
</evidence>
<feature type="chain" id="PRO_5001894048" description="superoxide dismutase" evidence="9">
    <location>
        <begin position="18"/>
        <end position="275"/>
    </location>
</feature>
<evidence type="ECO:0000256" key="7">
    <source>
        <dbReference type="ARBA" id="ARBA00049204"/>
    </source>
</evidence>
<comment type="catalytic activity">
    <reaction evidence="7">
        <text>2 superoxide + 2 H(+) = H2O2 + O2</text>
        <dbReference type="Rhea" id="RHEA:20696"/>
        <dbReference type="ChEBI" id="CHEBI:15378"/>
        <dbReference type="ChEBI" id="CHEBI:15379"/>
        <dbReference type="ChEBI" id="CHEBI:16240"/>
        <dbReference type="ChEBI" id="CHEBI:18421"/>
        <dbReference type="EC" id="1.15.1.1"/>
    </reaction>
</comment>
<dbReference type="EC" id="1.15.1.1" evidence="4"/>
<keyword evidence="9" id="KW-0732">Signal</keyword>
<dbReference type="Gene3D" id="2.60.40.200">
    <property type="entry name" value="Superoxide dismutase, copper/zinc binding domain"/>
    <property type="match status" value="1"/>
</dbReference>
<feature type="region of interest" description="Disordered" evidence="8">
    <location>
        <begin position="191"/>
        <end position="275"/>
    </location>
</feature>
<comment type="similarity">
    <text evidence="3">Belongs to the Cu-Zn superoxide dismutase family.</text>
</comment>
<sequence>MILSLLLLPSLALSALGQGFTHAPVITNNPPTTYTATLFDNPSTTVRGNVTASGAPDGVGLVFRVNFTGLPANIGPFPYHVHVSPVPANGNCSAAGEHLDPFNRGEQPPCDPSDPATCQVGDLSGKHGFATGTSFFAEYTDLYLSTDPGSNAFIGDRSVVIHNASGTRLNCGNFQLVSGVQATVARLNVATRGGSSSTTTHTSTRTSSTRVYTRTSSTRPTSTRTSSTRPTTHTSSTRPTTHTSSTRSTTRTTTARSVPTQPPTFTTQPRTSTRS</sequence>
<keyword evidence="6" id="KW-0049">Antioxidant</keyword>
<dbReference type="GO" id="GO:0005576">
    <property type="term" value="C:extracellular region"/>
    <property type="evidence" value="ECO:0007669"/>
    <property type="project" value="UniProtKB-SubCell"/>
</dbReference>
<proteinExistence type="inferred from homology"/>
<evidence type="ECO:0000256" key="2">
    <source>
        <dbReference type="ARBA" id="ARBA00004613"/>
    </source>
</evidence>
<comment type="caution">
    <text evidence="11">The sequence shown here is derived from an EMBL/GenBank/DDBJ whole genome shotgun (WGS) entry which is preliminary data.</text>
</comment>
<dbReference type="InterPro" id="IPR001424">
    <property type="entry name" value="SOD_Cu_Zn_dom"/>
</dbReference>